<organism evidence="8">
    <name type="scientific">Aplanochytrium stocchinoi</name>
    <dbReference type="NCBI Taxonomy" id="215587"/>
    <lineage>
        <taxon>Eukaryota</taxon>
        <taxon>Sar</taxon>
        <taxon>Stramenopiles</taxon>
        <taxon>Bigyra</taxon>
        <taxon>Labyrinthulomycetes</taxon>
        <taxon>Thraustochytrida</taxon>
        <taxon>Thraustochytriidae</taxon>
        <taxon>Aplanochytrium</taxon>
    </lineage>
</organism>
<dbReference type="SUPFAM" id="SSF49468">
    <property type="entry name" value="VHL"/>
    <property type="match status" value="1"/>
</dbReference>
<comment type="cofactor">
    <cofactor evidence="1">
        <name>L-ascorbate</name>
        <dbReference type="ChEBI" id="CHEBI:38290"/>
    </cofactor>
</comment>
<dbReference type="InterPro" id="IPR045054">
    <property type="entry name" value="P4HA-like"/>
</dbReference>
<dbReference type="SMART" id="SM00702">
    <property type="entry name" value="P4Hc"/>
    <property type="match status" value="1"/>
</dbReference>
<dbReference type="InterPro" id="IPR006620">
    <property type="entry name" value="Pro_4_hyd_alph"/>
</dbReference>
<dbReference type="AlphaFoldDB" id="A0A7S3LIY1"/>
<dbReference type="Pfam" id="PF13640">
    <property type="entry name" value="2OG-FeII_Oxy_3"/>
    <property type="match status" value="1"/>
</dbReference>
<dbReference type="InterPro" id="IPR005123">
    <property type="entry name" value="Oxoglu/Fe-dep_dioxygenase_dom"/>
</dbReference>
<dbReference type="InterPro" id="IPR036208">
    <property type="entry name" value="VHL_sf"/>
</dbReference>
<sequence>MKASKSEKQGKGVVSLRKTNAPVSGTLAADHGFLGHGKLIFSFLSVVIAISVAIYLQLKNAQEQSSNSTLILYQSSQKNVPASSEHASDSELLPLDEFVRRKANVKLVGAEMAPEYEFDVVKENPYINYLPGPPMGERRERAMGAKFRNFLNHTLTQWWDDGSDTGVFSGVIRADADSTTNTYTTHVFHFRRKDTNELVASFTMNDDNFLYVIGPDQEGDKQVLKSKRYQDTMKELQFMKEYHRKHGVPWLSYYPRPKPVVFMYPADFPGQTHRVRSFVGYFNSMNEQSQQPIDFEIQVVSTKPRVLLIPKLLSPYEVDFVMDAGKKTLRESKVGNGADGFKSTTRTSTNGWLRRKSSQVLDRIYYRFADVLGMTDEQLQDGPQGNVENLQFVEYLLGQKYDPHHDFGNTGKISQRFSTLLVYLNVPEQGGATSFPKAYDGQGIQIKPQAGDAVLFYSMLPDGNGDDLSIHSGMPVYEGTKYICNLWSWDPKLDY</sequence>
<evidence type="ECO:0000256" key="5">
    <source>
        <dbReference type="ARBA" id="ARBA00023004"/>
    </source>
</evidence>
<keyword evidence="5" id="KW-0408">Iron</keyword>
<evidence type="ECO:0000256" key="4">
    <source>
        <dbReference type="ARBA" id="ARBA00023002"/>
    </source>
</evidence>
<dbReference type="InterPro" id="IPR044862">
    <property type="entry name" value="Pro_4_hyd_alph_FE2OG_OXY"/>
</dbReference>
<dbReference type="GO" id="GO:0005783">
    <property type="term" value="C:endoplasmic reticulum"/>
    <property type="evidence" value="ECO:0007669"/>
    <property type="project" value="TreeGrafter"/>
</dbReference>
<evidence type="ECO:0000256" key="3">
    <source>
        <dbReference type="ARBA" id="ARBA00022964"/>
    </source>
</evidence>
<evidence type="ECO:0000256" key="2">
    <source>
        <dbReference type="ARBA" id="ARBA00022723"/>
    </source>
</evidence>
<dbReference type="GO" id="GO:0004656">
    <property type="term" value="F:procollagen-proline 4-dioxygenase activity"/>
    <property type="evidence" value="ECO:0007669"/>
    <property type="project" value="TreeGrafter"/>
</dbReference>
<dbReference type="GO" id="GO:0005506">
    <property type="term" value="F:iron ion binding"/>
    <property type="evidence" value="ECO:0007669"/>
    <property type="project" value="InterPro"/>
</dbReference>
<evidence type="ECO:0000256" key="6">
    <source>
        <dbReference type="SAM" id="Phobius"/>
    </source>
</evidence>
<dbReference type="PROSITE" id="PS51471">
    <property type="entry name" value="FE2OG_OXY"/>
    <property type="match status" value="1"/>
</dbReference>
<evidence type="ECO:0000259" key="7">
    <source>
        <dbReference type="PROSITE" id="PS51471"/>
    </source>
</evidence>
<name>A0A7S3LIY1_9STRA</name>
<feature type="transmembrane region" description="Helical" evidence="6">
    <location>
        <begin position="39"/>
        <end position="58"/>
    </location>
</feature>
<protein>
    <recommendedName>
        <fullName evidence="7">Fe2OG dioxygenase domain-containing protein</fullName>
    </recommendedName>
</protein>
<evidence type="ECO:0000313" key="8">
    <source>
        <dbReference type="EMBL" id="CAE0431517.1"/>
    </source>
</evidence>
<accession>A0A7S3LIY1</accession>
<dbReference type="GO" id="GO:0031418">
    <property type="term" value="F:L-ascorbic acid binding"/>
    <property type="evidence" value="ECO:0007669"/>
    <property type="project" value="InterPro"/>
</dbReference>
<feature type="domain" description="Fe2OG dioxygenase" evidence="7">
    <location>
        <begin position="386"/>
        <end position="490"/>
    </location>
</feature>
<keyword evidence="2" id="KW-0479">Metal-binding</keyword>
<dbReference type="EMBL" id="HBIN01002768">
    <property type="protein sequence ID" value="CAE0431517.1"/>
    <property type="molecule type" value="Transcribed_RNA"/>
</dbReference>
<keyword evidence="4" id="KW-0560">Oxidoreductase</keyword>
<keyword evidence="3" id="KW-0223">Dioxygenase</keyword>
<reference evidence="8" key="1">
    <citation type="submission" date="2021-01" db="EMBL/GenBank/DDBJ databases">
        <authorList>
            <person name="Corre E."/>
            <person name="Pelletier E."/>
            <person name="Niang G."/>
            <person name="Scheremetjew M."/>
            <person name="Finn R."/>
            <person name="Kale V."/>
            <person name="Holt S."/>
            <person name="Cochrane G."/>
            <person name="Meng A."/>
            <person name="Brown T."/>
            <person name="Cohen L."/>
        </authorList>
    </citation>
    <scope>NUCLEOTIDE SEQUENCE</scope>
    <source>
        <strain evidence="8">GSBS06</strain>
    </source>
</reference>
<keyword evidence="6" id="KW-0812">Transmembrane</keyword>
<dbReference type="PANTHER" id="PTHR10869">
    <property type="entry name" value="PROLYL 4-HYDROXYLASE ALPHA SUBUNIT"/>
    <property type="match status" value="1"/>
</dbReference>
<evidence type="ECO:0000256" key="1">
    <source>
        <dbReference type="ARBA" id="ARBA00001961"/>
    </source>
</evidence>
<dbReference type="Gene3D" id="2.60.120.620">
    <property type="entry name" value="q2cbj1_9rhob like domain"/>
    <property type="match status" value="1"/>
</dbReference>
<dbReference type="InterPro" id="IPR037140">
    <property type="entry name" value="VHL_beta_dom_sf"/>
</dbReference>
<dbReference type="PANTHER" id="PTHR10869:SF226">
    <property type="entry name" value="PROLYL 4-HYDROXYLASE ALPHA SUBUNIT DOMAIN-CONTAINING PROTEIN"/>
    <property type="match status" value="1"/>
</dbReference>
<gene>
    <name evidence="8" type="ORF">ASTO00021_LOCUS1854</name>
</gene>
<dbReference type="Gene3D" id="2.60.40.780">
    <property type="entry name" value="von Hippel-Lindau disease tumour suppressor, beta domain"/>
    <property type="match status" value="1"/>
</dbReference>
<keyword evidence="6" id="KW-0472">Membrane</keyword>
<proteinExistence type="predicted"/>
<keyword evidence="6" id="KW-1133">Transmembrane helix</keyword>